<dbReference type="Gene3D" id="1.25.10.10">
    <property type="entry name" value="Leucine-rich Repeat Variant"/>
    <property type="match status" value="1"/>
</dbReference>
<organism evidence="2">
    <name type="scientific">Brassica cretica</name>
    <name type="common">Mustard</name>
    <dbReference type="NCBI Taxonomy" id="69181"/>
    <lineage>
        <taxon>Eukaryota</taxon>
        <taxon>Viridiplantae</taxon>
        <taxon>Streptophyta</taxon>
        <taxon>Embryophyta</taxon>
        <taxon>Tracheophyta</taxon>
        <taxon>Spermatophyta</taxon>
        <taxon>Magnoliopsida</taxon>
        <taxon>eudicotyledons</taxon>
        <taxon>Gunneridae</taxon>
        <taxon>Pentapetalae</taxon>
        <taxon>rosids</taxon>
        <taxon>malvids</taxon>
        <taxon>Brassicales</taxon>
        <taxon>Brassicaceae</taxon>
        <taxon>Brassiceae</taxon>
        <taxon>Brassica</taxon>
    </lineage>
</organism>
<protein>
    <submittedName>
        <fullName evidence="2">Uncharacterized protein</fullName>
    </submittedName>
</protein>
<name>A0A8S9FF68_BRACR</name>
<accession>A0A8S9FF68</accession>
<dbReference type="InterPro" id="IPR011989">
    <property type="entry name" value="ARM-like"/>
</dbReference>
<comment type="caution">
    <text evidence="2">The sequence shown here is derived from an EMBL/GenBank/DDBJ whole genome shotgun (WGS) entry which is preliminary data.</text>
</comment>
<proteinExistence type="inferred from homology"/>
<dbReference type="PANTHER" id="PTHR10182:SF19">
    <property type="entry name" value="GENOME ASSEMBLY, CHROMOSOME: A03"/>
    <property type="match status" value="1"/>
</dbReference>
<sequence>MKGLFKSKPRTPPDIVRQTNDLLAYADRSVSIPDLRESKRQEKLSELSKNLRELKLILYGNSDAEPVAEACAQLTQEFFKGDTLRRLINSLQYLNLEARKDATQVVANLQRQQVNSRLIASDYLESNIDLMDFLVDGFENTDMALHYGTMFRECIRHQIVAK</sequence>
<dbReference type="PANTHER" id="PTHR10182">
    <property type="entry name" value="CALCIUM-BINDING PROTEIN 39-RELATED"/>
    <property type="match status" value="1"/>
</dbReference>
<dbReference type="InterPro" id="IPR013878">
    <property type="entry name" value="Mo25"/>
</dbReference>
<dbReference type="InterPro" id="IPR016024">
    <property type="entry name" value="ARM-type_fold"/>
</dbReference>
<gene>
    <name evidence="2" type="ORF">F2Q70_00032717</name>
</gene>
<comment type="similarity">
    <text evidence="1">Belongs to the Mo25 family.</text>
</comment>
<dbReference type="SUPFAM" id="SSF48371">
    <property type="entry name" value="ARM repeat"/>
    <property type="match status" value="1"/>
</dbReference>
<reference evidence="2" key="1">
    <citation type="submission" date="2019-12" db="EMBL/GenBank/DDBJ databases">
        <title>Genome sequencing and annotation of Brassica cretica.</title>
        <authorList>
            <person name="Studholme D.J."/>
            <person name="Sarris P.F."/>
        </authorList>
    </citation>
    <scope>NUCLEOTIDE SEQUENCE</scope>
    <source>
        <strain evidence="2">PFS-102/07</strain>
        <tissue evidence="2">Leaf</tissue>
    </source>
</reference>
<dbReference type="EMBL" id="QGKY02002305">
    <property type="protein sequence ID" value="KAF2530728.1"/>
    <property type="molecule type" value="Genomic_DNA"/>
</dbReference>
<evidence type="ECO:0000256" key="1">
    <source>
        <dbReference type="ARBA" id="ARBA00011012"/>
    </source>
</evidence>
<dbReference type="GO" id="GO:0035556">
    <property type="term" value="P:intracellular signal transduction"/>
    <property type="evidence" value="ECO:0007669"/>
    <property type="project" value="TreeGrafter"/>
</dbReference>
<evidence type="ECO:0000313" key="2">
    <source>
        <dbReference type="EMBL" id="KAF2530728.1"/>
    </source>
</evidence>
<dbReference type="AlphaFoldDB" id="A0A8S9FF68"/>
<dbReference type="Pfam" id="PF08569">
    <property type="entry name" value="Mo25"/>
    <property type="match status" value="1"/>
</dbReference>
<dbReference type="GO" id="GO:0043539">
    <property type="term" value="F:protein serine/threonine kinase activator activity"/>
    <property type="evidence" value="ECO:0007669"/>
    <property type="project" value="TreeGrafter"/>
</dbReference>